<dbReference type="Pfam" id="PF00240">
    <property type="entry name" value="ubiquitin"/>
    <property type="match status" value="1"/>
</dbReference>
<reference evidence="3" key="1">
    <citation type="journal article" date="2021" name="Nat. Commun.">
        <title>Genetic determinants of endophytism in the Arabidopsis root mycobiome.</title>
        <authorList>
            <person name="Mesny F."/>
            <person name="Miyauchi S."/>
            <person name="Thiergart T."/>
            <person name="Pickel B."/>
            <person name="Atanasova L."/>
            <person name="Karlsson M."/>
            <person name="Huettel B."/>
            <person name="Barry K.W."/>
            <person name="Haridas S."/>
            <person name="Chen C."/>
            <person name="Bauer D."/>
            <person name="Andreopoulos W."/>
            <person name="Pangilinan J."/>
            <person name="LaButti K."/>
            <person name="Riley R."/>
            <person name="Lipzen A."/>
            <person name="Clum A."/>
            <person name="Drula E."/>
            <person name="Henrissat B."/>
            <person name="Kohler A."/>
            <person name="Grigoriev I.V."/>
            <person name="Martin F.M."/>
            <person name="Hacquard S."/>
        </authorList>
    </citation>
    <scope>NUCLEOTIDE SEQUENCE</scope>
    <source>
        <strain evidence="3">MPI-SDFR-AT-0068</strain>
    </source>
</reference>
<dbReference type="Proteomes" id="UP000813427">
    <property type="component" value="Unassembled WGS sequence"/>
</dbReference>
<accession>A0A8K0S2Z7</accession>
<evidence type="ECO:0000313" key="4">
    <source>
        <dbReference type="Proteomes" id="UP000813427"/>
    </source>
</evidence>
<feature type="region of interest" description="Disordered" evidence="1">
    <location>
        <begin position="352"/>
        <end position="394"/>
    </location>
</feature>
<dbReference type="InterPro" id="IPR029071">
    <property type="entry name" value="Ubiquitin-like_domsf"/>
</dbReference>
<dbReference type="OrthoDB" id="428577at2759"/>
<dbReference type="SUPFAM" id="SSF54236">
    <property type="entry name" value="Ubiquitin-like"/>
    <property type="match status" value="1"/>
</dbReference>
<dbReference type="EMBL" id="JAGPXF010000004">
    <property type="protein sequence ID" value="KAH7246676.1"/>
    <property type="molecule type" value="Genomic_DNA"/>
</dbReference>
<dbReference type="SMART" id="SM00213">
    <property type="entry name" value="UBQ"/>
    <property type="match status" value="1"/>
</dbReference>
<feature type="domain" description="Ubiquitin-like" evidence="2">
    <location>
        <begin position="226"/>
        <end position="302"/>
    </location>
</feature>
<dbReference type="PROSITE" id="PS50053">
    <property type="entry name" value="UBIQUITIN_2"/>
    <property type="match status" value="1"/>
</dbReference>
<feature type="compositionally biased region" description="Polar residues" evidence="1">
    <location>
        <begin position="363"/>
        <end position="387"/>
    </location>
</feature>
<dbReference type="AlphaFoldDB" id="A0A8K0S2Z7"/>
<dbReference type="Gene3D" id="3.10.20.90">
    <property type="entry name" value="Phosphatidylinositol 3-kinase Catalytic Subunit, Chain A, domain 1"/>
    <property type="match status" value="1"/>
</dbReference>
<dbReference type="InterPro" id="IPR019956">
    <property type="entry name" value="Ubiquitin_dom"/>
</dbReference>
<sequence>MVAQGSQLSQVGIEGLLGISFHRMHRVKDAVDERIQVIHLPCHAESNAYTLKPATKDNTGSGDSFDLYTQAGEAMALCVKFLAPAESDPALKQAAFKLEIAFAGVNIASPEAGKFSDHFIVCDESSSLQTVWIDGHAVEDKPSSRLVRQFVLIREETKHAVFKQLGAPVSAPDFKFRITPGFSKERVEALRPDRPLERSQTFVKDYFSTARREFESKIKHAINSRQQILVKTLTGRTITCYMKPKEDKIEQLMWQIQSIEGMPLDQQRLIFAGKQLKHDRYLADYSIDEGSTIHLVLRLRGGKPLNIDRRLEIAPGGLIMQRLEKPKGQYDWDSDSAIEITVRVNRIFHGAPKLPELPPKPAQTENTGFNKGTDSTLKSISTNSKNYPDSVDFLKPEEPEVPEVLDKAGSGNVQSPFRTSLRHRVFSRVRKFKK</sequence>
<dbReference type="InterPro" id="IPR000626">
    <property type="entry name" value="Ubiquitin-like_dom"/>
</dbReference>
<gene>
    <name evidence="3" type="ORF">BKA59DRAFT_478279</name>
</gene>
<organism evidence="3 4">
    <name type="scientific">Fusarium tricinctum</name>
    <dbReference type="NCBI Taxonomy" id="61284"/>
    <lineage>
        <taxon>Eukaryota</taxon>
        <taxon>Fungi</taxon>
        <taxon>Dikarya</taxon>
        <taxon>Ascomycota</taxon>
        <taxon>Pezizomycotina</taxon>
        <taxon>Sordariomycetes</taxon>
        <taxon>Hypocreomycetidae</taxon>
        <taxon>Hypocreales</taxon>
        <taxon>Nectriaceae</taxon>
        <taxon>Fusarium</taxon>
        <taxon>Fusarium tricinctum species complex</taxon>
    </lineage>
</organism>
<evidence type="ECO:0000259" key="2">
    <source>
        <dbReference type="PROSITE" id="PS50053"/>
    </source>
</evidence>
<keyword evidence="4" id="KW-1185">Reference proteome</keyword>
<protein>
    <recommendedName>
        <fullName evidence="2">Ubiquitin-like domain-containing protein</fullName>
    </recommendedName>
</protein>
<dbReference type="PRINTS" id="PR00348">
    <property type="entry name" value="UBIQUITIN"/>
</dbReference>
<dbReference type="FunFam" id="3.10.20.90:FF:000379">
    <property type="entry name" value="Ubiquitin/ribosomal protein CEP52"/>
    <property type="match status" value="1"/>
</dbReference>
<evidence type="ECO:0000313" key="3">
    <source>
        <dbReference type="EMBL" id="KAH7246676.1"/>
    </source>
</evidence>
<comment type="caution">
    <text evidence="3">The sequence shown here is derived from an EMBL/GenBank/DDBJ whole genome shotgun (WGS) entry which is preliminary data.</text>
</comment>
<evidence type="ECO:0000256" key="1">
    <source>
        <dbReference type="SAM" id="MobiDB-lite"/>
    </source>
</evidence>
<dbReference type="PANTHER" id="PTHR10666">
    <property type="entry name" value="UBIQUITIN"/>
    <property type="match status" value="1"/>
</dbReference>
<proteinExistence type="predicted"/>
<dbReference type="InterPro" id="IPR050158">
    <property type="entry name" value="Ubiquitin_ubiquitin-like"/>
</dbReference>
<name>A0A8K0S2Z7_9HYPO</name>